<comment type="caution">
    <text evidence="1">The sequence shown here is derived from an EMBL/GenBank/DDBJ whole genome shotgun (WGS) entry which is preliminary data.</text>
</comment>
<gene>
    <name evidence="1" type="ORF">ACFHYQ_01400</name>
</gene>
<name>A0ABV6TXM0_9ACTN</name>
<dbReference type="Proteomes" id="UP001589870">
    <property type="component" value="Unassembled WGS sequence"/>
</dbReference>
<sequence>MATVILPPAMASRTTKTMAVMASIASTVALPRSVMRSVQGS</sequence>
<dbReference type="EMBL" id="JBHMQT010000003">
    <property type="protein sequence ID" value="MFC0860942.1"/>
    <property type="molecule type" value="Genomic_DNA"/>
</dbReference>
<reference evidence="1 2" key="1">
    <citation type="submission" date="2024-09" db="EMBL/GenBank/DDBJ databases">
        <authorList>
            <person name="Sun Q."/>
            <person name="Mori K."/>
        </authorList>
    </citation>
    <scope>NUCLEOTIDE SEQUENCE [LARGE SCALE GENOMIC DNA]</scope>
    <source>
        <strain evidence="1 2">TBRC 1851</strain>
    </source>
</reference>
<evidence type="ECO:0000313" key="1">
    <source>
        <dbReference type="EMBL" id="MFC0860942.1"/>
    </source>
</evidence>
<organism evidence="1 2">
    <name type="scientific">Sphaerimonospora cavernae</name>
    <dbReference type="NCBI Taxonomy" id="1740611"/>
    <lineage>
        <taxon>Bacteria</taxon>
        <taxon>Bacillati</taxon>
        <taxon>Actinomycetota</taxon>
        <taxon>Actinomycetes</taxon>
        <taxon>Streptosporangiales</taxon>
        <taxon>Streptosporangiaceae</taxon>
        <taxon>Sphaerimonospora</taxon>
    </lineage>
</organism>
<proteinExistence type="predicted"/>
<protein>
    <submittedName>
        <fullName evidence="1">Uncharacterized protein</fullName>
    </submittedName>
</protein>
<dbReference type="RefSeq" id="WP_394299666.1">
    <property type="nucleotide sequence ID" value="NZ_JBHMQT010000003.1"/>
</dbReference>
<evidence type="ECO:0000313" key="2">
    <source>
        <dbReference type="Proteomes" id="UP001589870"/>
    </source>
</evidence>
<keyword evidence="2" id="KW-1185">Reference proteome</keyword>
<accession>A0ABV6TXM0</accession>